<dbReference type="Proteomes" id="UP000789706">
    <property type="component" value="Unassembled WGS sequence"/>
</dbReference>
<keyword evidence="2" id="KW-1133">Transmembrane helix</keyword>
<protein>
    <submittedName>
        <fullName evidence="3">6998_t:CDS:1</fullName>
    </submittedName>
</protein>
<name>A0A9N8V0S4_9GLOM</name>
<evidence type="ECO:0000313" key="3">
    <source>
        <dbReference type="EMBL" id="CAG8433857.1"/>
    </source>
</evidence>
<dbReference type="AlphaFoldDB" id="A0A9N8V0S4"/>
<dbReference type="OrthoDB" id="441517at2759"/>
<feature type="transmembrane region" description="Helical" evidence="2">
    <location>
        <begin position="147"/>
        <end position="165"/>
    </location>
</feature>
<organism evidence="3 4">
    <name type="scientific">Diversispora eburnea</name>
    <dbReference type="NCBI Taxonomy" id="1213867"/>
    <lineage>
        <taxon>Eukaryota</taxon>
        <taxon>Fungi</taxon>
        <taxon>Fungi incertae sedis</taxon>
        <taxon>Mucoromycota</taxon>
        <taxon>Glomeromycotina</taxon>
        <taxon>Glomeromycetes</taxon>
        <taxon>Diversisporales</taxon>
        <taxon>Diversisporaceae</taxon>
        <taxon>Diversispora</taxon>
    </lineage>
</organism>
<feature type="region of interest" description="Disordered" evidence="1">
    <location>
        <begin position="1"/>
        <end position="83"/>
    </location>
</feature>
<keyword evidence="4" id="KW-1185">Reference proteome</keyword>
<accession>A0A9N8V0S4</accession>
<evidence type="ECO:0000256" key="1">
    <source>
        <dbReference type="SAM" id="MobiDB-lite"/>
    </source>
</evidence>
<dbReference type="EMBL" id="CAJVPK010000020">
    <property type="protein sequence ID" value="CAG8433857.1"/>
    <property type="molecule type" value="Genomic_DNA"/>
</dbReference>
<evidence type="ECO:0000313" key="4">
    <source>
        <dbReference type="Proteomes" id="UP000789706"/>
    </source>
</evidence>
<feature type="compositionally biased region" description="Basic and acidic residues" evidence="1">
    <location>
        <begin position="31"/>
        <end position="47"/>
    </location>
</feature>
<proteinExistence type="predicted"/>
<reference evidence="3" key="1">
    <citation type="submission" date="2021-06" db="EMBL/GenBank/DDBJ databases">
        <authorList>
            <person name="Kallberg Y."/>
            <person name="Tangrot J."/>
            <person name="Rosling A."/>
        </authorList>
    </citation>
    <scope>NUCLEOTIDE SEQUENCE</scope>
    <source>
        <strain evidence="3">AZ414A</strain>
    </source>
</reference>
<sequence>MGQDNETEKIKENDLITDNSQHNEVLPVENVENKENIVKLEGKESKRMRSNSGTNSTNSEINKDVDVTTTSKSSSSPTSTNIEPRENFISQAVNFLSSPNVIKAEEEKKTQFLLMVPPRTYSPQTLPLVNVPPQKQIIGRPKIWKNLLYVLLFTGVFSVALITAIKKLLGPVDSITFSSEDKYEMLSSNPPSLLAPLSNDLSNLTERIHTHQKNVLKNEAMEDLQQSLTSLVTYLSANFHLLTNSWSVYGNGRYRNDPTAEQVKTEIRSIKGLLIGRSNFPKIPINRSSIVSQKVTARKS</sequence>
<keyword evidence="2" id="KW-0812">Transmembrane</keyword>
<evidence type="ECO:0000256" key="2">
    <source>
        <dbReference type="SAM" id="Phobius"/>
    </source>
</evidence>
<gene>
    <name evidence="3" type="ORF">DEBURN_LOCUS588</name>
</gene>
<feature type="compositionally biased region" description="Basic and acidic residues" evidence="1">
    <location>
        <begin position="1"/>
        <end position="14"/>
    </location>
</feature>
<comment type="caution">
    <text evidence="3">The sequence shown here is derived from an EMBL/GenBank/DDBJ whole genome shotgun (WGS) entry which is preliminary data.</text>
</comment>
<dbReference type="InterPro" id="IPR036388">
    <property type="entry name" value="WH-like_DNA-bd_sf"/>
</dbReference>
<feature type="compositionally biased region" description="Polar residues" evidence="1">
    <location>
        <begin position="50"/>
        <end position="60"/>
    </location>
</feature>
<feature type="compositionally biased region" description="Low complexity" evidence="1">
    <location>
        <begin position="68"/>
        <end position="80"/>
    </location>
</feature>
<keyword evidence="2" id="KW-0472">Membrane</keyword>
<dbReference type="Gene3D" id="1.10.10.10">
    <property type="entry name" value="Winged helix-like DNA-binding domain superfamily/Winged helix DNA-binding domain"/>
    <property type="match status" value="1"/>
</dbReference>